<keyword evidence="2" id="KW-1185">Reference proteome</keyword>
<evidence type="ECO:0008006" key="3">
    <source>
        <dbReference type="Google" id="ProtNLM"/>
    </source>
</evidence>
<name>A0A327LAP1_9BRAD</name>
<comment type="caution">
    <text evidence="1">The sequence shown here is derived from an EMBL/GenBank/DDBJ whole genome shotgun (WGS) entry which is preliminary data.</text>
</comment>
<dbReference type="Proteomes" id="UP000249130">
    <property type="component" value="Unassembled WGS sequence"/>
</dbReference>
<sequence length="253" mass="28094">MTDTANVWADLDDAAASIHAQVEVDDIVVRPEWQVRDRFDQRLCWDYVTAYANGAAMPPIQLARVNGALILMDGAHRLAAQQHMKREAVEAVVTDLSEDEARWQAALANTRNGARLRQSEKRTVFDVYMAQGRYRKGRGVKSYREIAREMGGLASKSAIEKWMKKDHPKIAKRMASARDFTAGPDAPAERPPTPYERVVGSIEGVARQAVAEARALCPTARLALAARLRKAAQALTEAGPWRHEQATDETADF</sequence>
<dbReference type="SUPFAM" id="SSF110849">
    <property type="entry name" value="ParB/Sulfiredoxin"/>
    <property type="match status" value="1"/>
</dbReference>
<dbReference type="OrthoDB" id="8365031at2"/>
<gene>
    <name evidence="1" type="ORF">CH341_07165</name>
</gene>
<evidence type="ECO:0000313" key="1">
    <source>
        <dbReference type="EMBL" id="RAI44798.1"/>
    </source>
</evidence>
<evidence type="ECO:0000313" key="2">
    <source>
        <dbReference type="Proteomes" id="UP000249130"/>
    </source>
</evidence>
<proteinExistence type="predicted"/>
<reference evidence="1 2" key="1">
    <citation type="submission" date="2017-07" db="EMBL/GenBank/DDBJ databases">
        <title>Draft Genome Sequences of Select Purple Nonsulfur Bacteria.</title>
        <authorList>
            <person name="Lasarre B."/>
            <person name="Mckinlay J.B."/>
        </authorList>
    </citation>
    <scope>NUCLEOTIDE SEQUENCE [LARGE SCALE GENOMIC DNA]</scope>
    <source>
        <strain evidence="1 2">DSM 5909</strain>
    </source>
</reference>
<protein>
    <recommendedName>
        <fullName evidence="3">ParB/Sulfiredoxin domain-containing protein</fullName>
    </recommendedName>
</protein>
<dbReference type="InterPro" id="IPR036086">
    <property type="entry name" value="ParB/Sulfiredoxin_sf"/>
</dbReference>
<dbReference type="RefSeq" id="WP_111418353.1">
    <property type="nucleotide sequence ID" value="NZ_NPEX01000033.1"/>
</dbReference>
<organism evidence="1 2">
    <name type="scientific">Rhodoplanes roseus</name>
    <dbReference type="NCBI Taxonomy" id="29409"/>
    <lineage>
        <taxon>Bacteria</taxon>
        <taxon>Pseudomonadati</taxon>
        <taxon>Pseudomonadota</taxon>
        <taxon>Alphaproteobacteria</taxon>
        <taxon>Hyphomicrobiales</taxon>
        <taxon>Nitrobacteraceae</taxon>
        <taxon>Rhodoplanes</taxon>
    </lineage>
</organism>
<dbReference type="EMBL" id="NPEX01000033">
    <property type="protein sequence ID" value="RAI44798.1"/>
    <property type="molecule type" value="Genomic_DNA"/>
</dbReference>
<dbReference type="AlphaFoldDB" id="A0A327LAP1"/>
<accession>A0A327LAP1</accession>